<evidence type="ECO:0000256" key="5">
    <source>
        <dbReference type="ARBA" id="ARBA00023136"/>
    </source>
</evidence>
<keyword evidence="3 6" id="KW-0812">Transmembrane</keyword>
<organism evidence="7 8">
    <name type="scientific">candidate division WWE3 bacterium</name>
    <dbReference type="NCBI Taxonomy" id="2053526"/>
    <lineage>
        <taxon>Bacteria</taxon>
        <taxon>Katanobacteria</taxon>
    </lineage>
</organism>
<evidence type="ECO:0000256" key="6">
    <source>
        <dbReference type="SAM" id="Phobius"/>
    </source>
</evidence>
<comment type="subcellular location">
    <subcellularLocation>
        <location evidence="1">Cell membrane</location>
        <topology evidence="1">Multi-pass membrane protein</topology>
    </subcellularLocation>
</comment>
<evidence type="ECO:0000313" key="8">
    <source>
        <dbReference type="Proteomes" id="UP000526033"/>
    </source>
</evidence>
<dbReference type="InterPro" id="IPR002797">
    <property type="entry name" value="Polysacc_synth"/>
</dbReference>
<dbReference type="PANTHER" id="PTHR30250:SF28">
    <property type="entry name" value="POLYSACCHARIDE BIOSYNTHESIS PROTEIN"/>
    <property type="match status" value="1"/>
</dbReference>
<evidence type="ECO:0000313" key="7">
    <source>
        <dbReference type="EMBL" id="NMB70454.1"/>
    </source>
</evidence>
<feature type="transmembrane region" description="Helical" evidence="6">
    <location>
        <begin position="362"/>
        <end position="379"/>
    </location>
</feature>
<feature type="transmembrane region" description="Helical" evidence="6">
    <location>
        <begin position="333"/>
        <end position="355"/>
    </location>
</feature>
<name>A0A7X9DLL3_UNCKA</name>
<dbReference type="Pfam" id="PF01943">
    <property type="entry name" value="Polysacc_synt"/>
    <property type="match status" value="1"/>
</dbReference>
<evidence type="ECO:0000256" key="3">
    <source>
        <dbReference type="ARBA" id="ARBA00022692"/>
    </source>
</evidence>
<proteinExistence type="predicted"/>
<dbReference type="EMBL" id="JAAZNL010000059">
    <property type="protein sequence ID" value="NMB70454.1"/>
    <property type="molecule type" value="Genomic_DNA"/>
</dbReference>
<feature type="transmembrane region" description="Helical" evidence="6">
    <location>
        <begin position="219"/>
        <end position="236"/>
    </location>
</feature>
<feature type="transmembrane region" description="Helical" evidence="6">
    <location>
        <begin position="290"/>
        <end position="313"/>
    </location>
</feature>
<evidence type="ECO:0000256" key="1">
    <source>
        <dbReference type="ARBA" id="ARBA00004651"/>
    </source>
</evidence>
<feature type="transmembrane region" description="Helical" evidence="6">
    <location>
        <begin position="256"/>
        <end position="278"/>
    </location>
</feature>
<evidence type="ECO:0000256" key="2">
    <source>
        <dbReference type="ARBA" id="ARBA00022475"/>
    </source>
</evidence>
<gene>
    <name evidence="7" type="ORF">GYA27_04660</name>
</gene>
<feature type="transmembrane region" description="Helical" evidence="6">
    <location>
        <begin position="180"/>
        <end position="199"/>
    </location>
</feature>
<feature type="transmembrane region" description="Helical" evidence="6">
    <location>
        <begin position="46"/>
        <end position="71"/>
    </location>
</feature>
<accession>A0A7X9DLL3</accession>
<feature type="transmembrane region" description="Helical" evidence="6">
    <location>
        <begin position="12"/>
        <end position="34"/>
    </location>
</feature>
<evidence type="ECO:0000256" key="4">
    <source>
        <dbReference type="ARBA" id="ARBA00022989"/>
    </source>
</evidence>
<comment type="caution">
    <text evidence="7">The sequence shown here is derived from an EMBL/GenBank/DDBJ whole genome shotgun (WGS) entry which is preliminary data.</text>
</comment>
<dbReference type="PANTHER" id="PTHR30250">
    <property type="entry name" value="PST FAMILY PREDICTED COLANIC ACID TRANSPORTER"/>
    <property type="match status" value="1"/>
</dbReference>
<dbReference type="Proteomes" id="UP000526033">
    <property type="component" value="Unassembled WGS sequence"/>
</dbReference>
<dbReference type="GO" id="GO:0005886">
    <property type="term" value="C:plasma membrane"/>
    <property type="evidence" value="ECO:0007669"/>
    <property type="project" value="UniProtKB-SubCell"/>
</dbReference>
<sequence length="420" mass="47033">MRRLLANADLHGVMIVTVGTYIASFFSYLLQFFLGRLLSIEDYGLFNTYLAISYILGVPSYVLSTSLIKYVADLSGKNEFAQLSTMYRKFQILAASFGMLITILLVLLRLPISNYLKINDTYITVLYAFVTGFSYFIIVPFAYLQGFLRYRSYSLTNVASSFARFLLPVVLLYAGFGLPGVFAGMFMATIVAYVVSRTLLSRNLKELSTVNAVGEYSKLLSYSFPILFINLGLILLNNVDLIVVKRLFSSVEAGYYAGTVTLGKILLFGSSTVSSVMFPRVANYYAQKKPLLKVFSFFFFIQLLVVGIGTIVFSTLPGLLTNLFFGNKFSGSIGYLPGFSIFIGFYVLVNFLILFMMAIEKTYIFLFLLPAVLLQYFLLINSQSIKEVISINTFITSSVFFVLLVITAIVLYKKPQPKIG</sequence>
<keyword evidence="4 6" id="KW-1133">Transmembrane helix</keyword>
<feature type="transmembrane region" description="Helical" evidence="6">
    <location>
        <begin position="92"/>
        <end position="110"/>
    </location>
</feature>
<dbReference type="AlphaFoldDB" id="A0A7X9DLL3"/>
<feature type="transmembrane region" description="Helical" evidence="6">
    <location>
        <begin position="122"/>
        <end position="143"/>
    </location>
</feature>
<keyword evidence="5 6" id="KW-0472">Membrane</keyword>
<dbReference type="InterPro" id="IPR050833">
    <property type="entry name" value="Poly_Biosynth_Transport"/>
</dbReference>
<reference evidence="7 8" key="1">
    <citation type="journal article" date="2020" name="Biotechnol. Biofuels">
        <title>New insights from the biogas microbiome by comprehensive genome-resolved metagenomics of nearly 1600 species originating from multiple anaerobic digesters.</title>
        <authorList>
            <person name="Campanaro S."/>
            <person name="Treu L."/>
            <person name="Rodriguez-R L.M."/>
            <person name="Kovalovszki A."/>
            <person name="Ziels R.M."/>
            <person name="Maus I."/>
            <person name="Zhu X."/>
            <person name="Kougias P.G."/>
            <person name="Basile A."/>
            <person name="Luo G."/>
            <person name="Schluter A."/>
            <person name="Konstantinidis K.T."/>
            <person name="Angelidaki I."/>
        </authorList>
    </citation>
    <scope>NUCLEOTIDE SEQUENCE [LARGE SCALE GENOMIC DNA]</scope>
    <source>
        <strain evidence="7">AS27yjCOA_165</strain>
    </source>
</reference>
<protein>
    <submittedName>
        <fullName evidence="7">Oligosaccharide flippase family protein</fullName>
    </submittedName>
</protein>
<feature type="transmembrane region" description="Helical" evidence="6">
    <location>
        <begin position="391"/>
        <end position="412"/>
    </location>
</feature>
<keyword evidence="2" id="KW-1003">Cell membrane</keyword>